<feature type="region of interest" description="Disordered" evidence="2">
    <location>
        <begin position="169"/>
        <end position="191"/>
    </location>
</feature>
<feature type="coiled-coil region" evidence="1">
    <location>
        <begin position="213"/>
        <end position="261"/>
    </location>
</feature>
<dbReference type="Proteomes" id="UP000492821">
    <property type="component" value="Unassembled WGS sequence"/>
</dbReference>
<organism evidence="3 4">
    <name type="scientific">Panagrellus redivivus</name>
    <name type="common">Microworm</name>
    <dbReference type="NCBI Taxonomy" id="6233"/>
    <lineage>
        <taxon>Eukaryota</taxon>
        <taxon>Metazoa</taxon>
        <taxon>Ecdysozoa</taxon>
        <taxon>Nematoda</taxon>
        <taxon>Chromadorea</taxon>
        <taxon>Rhabditida</taxon>
        <taxon>Tylenchina</taxon>
        <taxon>Panagrolaimomorpha</taxon>
        <taxon>Panagrolaimoidea</taxon>
        <taxon>Panagrolaimidae</taxon>
        <taxon>Panagrellus</taxon>
    </lineage>
</organism>
<dbReference type="AlphaFoldDB" id="A0A7E4UMA2"/>
<reference evidence="4" key="2">
    <citation type="submission" date="2020-10" db="UniProtKB">
        <authorList>
            <consortium name="WormBaseParasite"/>
        </authorList>
    </citation>
    <scope>IDENTIFICATION</scope>
</reference>
<accession>A0A7E4UMA2</accession>
<reference evidence="3" key="1">
    <citation type="journal article" date="2013" name="Genetics">
        <title>The draft genome and transcriptome of Panagrellus redivivus are shaped by the harsh demands of a free-living lifestyle.</title>
        <authorList>
            <person name="Srinivasan J."/>
            <person name="Dillman A.R."/>
            <person name="Macchietto M.G."/>
            <person name="Heikkinen L."/>
            <person name="Lakso M."/>
            <person name="Fracchia K.M."/>
            <person name="Antoshechkin I."/>
            <person name="Mortazavi A."/>
            <person name="Wong G."/>
            <person name="Sternberg P.W."/>
        </authorList>
    </citation>
    <scope>NUCLEOTIDE SEQUENCE [LARGE SCALE GENOMIC DNA]</scope>
    <source>
        <strain evidence="3">MT8872</strain>
    </source>
</reference>
<proteinExistence type="predicted"/>
<sequence length="327" mass="38364">MDSNNRNAAKKNAEHDQVIVELRNELERERRNCQNLEEKCRRQDVALRELQDTFNNRLNKIENENAELESMISRLQKEVPSFKQQINQLKEDLEVERAARSNAEFRLGLLNERQREDKSTLSLSIKLDGMSRGINIVANELAKEKTLRSDAKIRIASLKQRVKDLEEQLEREESAFPEKNSARQESVPPEGGLVEHNKIEQANTQLIRREEDYRNAIIKNDKLKSTMSCLQKEIRGFKNQINNIQEDLKIERVARAEAERLCRDLQHQQPEDTQFTQYVELAKYCEELTKKHEDEEWGNRCDKSEIISLNLRIMDLEESAPRQKSLP</sequence>
<keyword evidence="1" id="KW-0175">Coiled coil</keyword>
<dbReference type="WBParaSite" id="Pan_g10163.t1">
    <property type="protein sequence ID" value="Pan_g10163.t1"/>
    <property type="gene ID" value="Pan_g10163"/>
</dbReference>
<feature type="compositionally biased region" description="Basic and acidic residues" evidence="2">
    <location>
        <begin position="169"/>
        <end position="182"/>
    </location>
</feature>
<evidence type="ECO:0000313" key="4">
    <source>
        <dbReference type="WBParaSite" id="Pan_g10163.t1"/>
    </source>
</evidence>
<feature type="coiled-coil region" evidence="1">
    <location>
        <begin position="5"/>
        <end position="106"/>
    </location>
</feature>
<dbReference type="Gene3D" id="1.20.1170.10">
    <property type="match status" value="1"/>
</dbReference>
<name>A0A7E4UMA2_PANRE</name>
<evidence type="ECO:0000313" key="3">
    <source>
        <dbReference type="Proteomes" id="UP000492821"/>
    </source>
</evidence>
<evidence type="ECO:0000256" key="2">
    <source>
        <dbReference type="SAM" id="MobiDB-lite"/>
    </source>
</evidence>
<protein>
    <submittedName>
        <fullName evidence="4">Uncharacterized protein</fullName>
    </submittedName>
</protein>
<keyword evidence="3" id="KW-1185">Reference proteome</keyword>
<evidence type="ECO:0000256" key="1">
    <source>
        <dbReference type="SAM" id="Coils"/>
    </source>
</evidence>